<accession>A0A6J5RXS8</accession>
<protein>
    <submittedName>
        <fullName evidence="1">Uncharacterized protein</fullName>
    </submittedName>
</protein>
<organism evidence="1">
    <name type="scientific">uncultured Caudovirales phage</name>
    <dbReference type="NCBI Taxonomy" id="2100421"/>
    <lineage>
        <taxon>Viruses</taxon>
        <taxon>Duplodnaviria</taxon>
        <taxon>Heunggongvirae</taxon>
        <taxon>Uroviricota</taxon>
        <taxon>Caudoviricetes</taxon>
        <taxon>Peduoviridae</taxon>
        <taxon>Maltschvirus</taxon>
        <taxon>Maltschvirus maltsch</taxon>
    </lineage>
</organism>
<evidence type="ECO:0000313" key="1">
    <source>
        <dbReference type="EMBL" id="CAB4203423.1"/>
    </source>
</evidence>
<name>A0A6J5RXS8_9CAUD</name>
<proteinExistence type="predicted"/>
<reference evidence="1" key="1">
    <citation type="submission" date="2020-05" db="EMBL/GenBank/DDBJ databases">
        <authorList>
            <person name="Chiriac C."/>
            <person name="Salcher M."/>
            <person name="Ghai R."/>
            <person name="Kavagutti S V."/>
        </authorList>
    </citation>
    <scope>NUCLEOTIDE SEQUENCE</scope>
</reference>
<sequence>MPPSPREAMLEAALRALLETLKEGEFTEHNGSVCYIVEANDVALAKAKAAKVAAEATAAPEPVYEAAAYVKPTETVKTLEDHLADIWGELA</sequence>
<gene>
    <name evidence="1" type="ORF">UFOVP1382_40</name>
</gene>
<dbReference type="EMBL" id="LR797331">
    <property type="protein sequence ID" value="CAB4203423.1"/>
    <property type="molecule type" value="Genomic_DNA"/>
</dbReference>